<name>A0ACB9HZ91_9ASTR</name>
<gene>
    <name evidence="1" type="ORF">L1987_28737</name>
</gene>
<reference evidence="2" key="1">
    <citation type="journal article" date="2022" name="Mol. Ecol. Resour.">
        <title>The genomes of chicory, endive, great burdock and yacon provide insights into Asteraceae palaeo-polyploidization history and plant inulin production.</title>
        <authorList>
            <person name="Fan W."/>
            <person name="Wang S."/>
            <person name="Wang H."/>
            <person name="Wang A."/>
            <person name="Jiang F."/>
            <person name="Liu H."/>
            <person name="Zhao H."/>
            <person name="Xu D."/>
            <person name="Zhang Y."/>
        </authorList>
    </citation>
    <scope>NUCLEOTIDE SEQUENCE [LARGE SCALE GENOMIC DNA]</scope>
    <source>
        <strain evidence="2">cv. Yunnan</strain>
    </source>
</reference>
<protein>
    <submittedName>
        <fullName evidence="1">Uncharacterized protein</fullName>
    </submittedName>
</protein>
<comment type="caution">
    <text evidence="1">The sequence shown here is derived from an EMBL/GenBank/DDBJ whole genome shotgun (WGS) entry which is preliminary data.</text>
</comment>
<dbReference type="Proteomes" id="UP001056120">
    <property type="component" value="Linkage Group LG10"/>
</dbReference>
<keyword evidence="2" id="KW-1185">Reference proteome</keyword>
<proteinExistence type="predicted"/>
<evidence type="ECO:0000313" key="1">
    <source>
        <dbReference type="EMBL" id="KAI3800643.1"/>
    </source>
</evidence>
<sequence>MCCYTVYPPYWLKRIQFSSSCNAHYMDQGEQMEVGMIINCFSVMEKKSHSAKCDPSVKEVVNQRRNKGSVVSSVEQPKNDVPAPSQPPLISIHLCFPNEDMAEIERKYKVLRPPPVTFRNYFQKLGFRGGYSTLMYVSNKKAKFSGKSVYALGRSWFKEGVTEKDERVSSDMHKKEKCHRSDDDDEAKGYLKEFVEQAKAAKVLARMSRKKGKTVQKHVLSTSASPCGKKKRAPKMRSLSDILKALDQE</sequence>
<reference evidence="1 2" key="2">
    <citation type="journal article" date="2022" name="Mol. Ecol. Resour.">
        <title>The genomes of chicory, endive, great burdock and yacon provide insights into Asteraceae paleo-polyploidization history and plant inulin production.</title>
        <authorList>
            <person name="Fan W."/>
            <person name="Wang S."/>
            <person name="Wang H."/>
            <person name="Wang A."/>
            <person name="Jiang F."/>
            <person name="Liu H."/>
            <person name="Zhao H."/>
            <person name="Xu D."/>
            <person name="Zhang Y."/>
        </authorList>
    </citation>
    <scope>NUCLEOTIDE SEQUENCE [LARGE SCALE GENOMIC DNA]</scope>
    <source>
        <strain evidence="2">cv. Yunnan</strain>
        <tissue evidence="1">Leaves</tissue>
    </source>
</reference>
<evidence type="ECO:0000313" key="2">
    <source>
        <dbReference type="Proteomes" id="UP001056120"/>
    </source>
</evidence>
<organism evidence="1 2">
    <name type="scientific">Smallanthus sonchifolius</name>
    <dbReference type="NCBI Taxonomy" id="185202"/>
    <lineage>
        <taxon>Eukaryota</taxon>
        <taxon>Viridiplantae</taxon>
        <taxon>Streptophyta</taxon>
        <taxon>Embryophyta</taxon>
        <taxon>Tracheophyta</taxon>
        <taxon>Spermatophyta</taxon>
        <taxon>Magnoliopsida</taxon>
        <taxon>eudicotyledons</taxon>
        <taxon>Gunneridae</taxon>
        <taxon>Pentapetalae</taxon>
        <taxon>asterids</taxon>
        <taxon>campanulids</taxon>
        <taxon>Asterales</taxon>
        <taxon>Asteraceae</taxon>
        <taxon>Asteroideae</taxon>
        <taxon>Heliantheae alliance</taxon>
        <taxon>Millerieae</taxon>
        <taxon>Smallanthus</taxon>
    </lineage>
</organism>
<dbReference type="EMBL" id="CM042027">
    <property type="protein sequence ID" value="KAI3800643.1"/>
    <property type="molecule type" value="Genomic_DNA"/>
</dbReference>
<accession>A0ACB9HZ91</accession>